<dbReference type="PROSITE" id="PS51257">
    <property type="entry name" value="PROKAR_LIPOPROTEIN"/>
    <property type="match status" value="1"/>
</dbReference>
<protein>
    <recommendedName>
        <fullName evidence="3">Lipoprotein</fullName>
    </recommendedName>
</protein>
<comment type="caution">
    <text evidence="1">The sequence shown here is derived from an EMBL/GenBank/DDBJ whole genome shotgun (WGS) entry which is preliminary data.</text>
</comment>
<reference evidence="1 2" key="1">
    <citation type="submission" date="2016-03" db="EMBL/GenBank/DDBJ databases">
        <authorList>
            <person name="Ploux O."/>
        </authorList>
    </citation>
    <scope>NUCLEOTIDE SEQUENCE [LARGE SCALE GENOMIC DNA]</scope>
    <source>
        <strain evidence="1 2">R0</strain>
    </source>
</reference>
<accession>A0A150WHU2</accession>
<dbReference type="AlphaFoldDB" id="A0A150WHU2"/>
<dbReference type="EMBL" id="LUKE01000004">
    <property type="protein sequence ID" value="KYG63190.1"/>
    <property type="molecule type" value="Genomic_DNA"/>
</dbReference>
<evidence type="ECO:0000313" key="2">
    <source>
        <dbReference type="Proteomes" id="UP000075320"/>
    </source>
</evidence>
<organism evidence="1 2">
    <name type="scientific">Bdellovibrio bacteriovorus</name>
    <dbReference type="NCBI Taxonomy" id="959"/>
    <lineage>
        <taxon>Bacteria</taxon>
        <taxon>Pseudomonadati</taxon>
        <taxon>Bdellovibrionota</taxon>
        <taxon>Bdellovibrionia</taxon>
        <taxon>Bdellovibrionales</taxon>
        <taxon>Pseudobdellovibrionaceae</taxon>
        <taxon>Bdellovibrio</taxon>
    </lineage>
</organism>
<evidence type="ECO:0000313" key="1">
    <source>
        <dbReference type="EMBL" id="KYG63190.1"/>
    </source>
</evidence>
<dbReference type="RefSeq" id="WP_061836265.1">
    <property type="nucleotide sequence ID" value="NZ_LUKE01000004.1"/>
</dbReference>
<evidence type="ECO:0008006" key="3">
    <source>
        <dbReference type="Google" id="ProtNLM"/>
    </source>
</evidence>
<name>A0A150WHU2_BDEBC</name>
<dbReference type="OrthoDB" id="9981513at2"/>
<keyword evidence="2" id="KW-1185">Reference proteome</keyword>
<sequence length="122" mass="13221">MKLQTAILIFSGVLLCGCTSVEFVRKETYPQKQAVLRYQPSSKPNKEAKSRAELEKKAHEFCAGDYEITKEYQSRQNTGASTGVGTGLGIGMGGIMVGASQDNSAMYNMVELSCKQSGTQVK</sequence>
<gene>
    <name evidence="1" type="ORF">AZI86_15925</name>
</gene>
<dbReference type="Proteomes" id="UP000075320">
    <property type="component" value="Unassembled WGS sequence"/>
</dbReference>
<proteinExistence type="predicted"/>